<sequence length="96" mass="11620">MSIEQQPTQQPVPCDKQYYELLERLQELDFALVELNLYLDTHPNDLQAIEQYNRLTRDRMQAAHHFQLLYGPLQNFGHAYSKYPWEWSKAPWPWQV</sequence>
<keyword evidence="2" id="KW-0946">Virion</keyword>
<dbReference type="RefSeq" id="WP_305755485.1">
    <property type="nucleotide sequence ID" value="NZ_JAPCKK010000016.1"/>
</dbReference>
<keyword evidence="2" id="KW-0167">Capsid protein</keyword>
<evidence type="ECO:0000313" key="2">
    <source>
        <dbReference type="EMBL" id="MDP4097919.1"/>
    </source>
</evidence>
<dbReference type="EMBL" id="JAPCKK010000016">
    <property type="protein sequence ID" value="MDP4097919.1"/>
    <property type="molecule type" value="Genomic_DNA"/>
</dbReference>
<comment type="caution">
    <text evidence="2">The sequence shown here is derived from an EMBL/GenBank/DDBJ whole genome shotgun (WGS) entry which is preliminary data.</text>
</comment>
<feature type="domain" description="Protein CotJB" evidence="1">
    <location>
        <begin position="20"/>
        <end position="95"/>
    </location>
</feature>
<gene>
    <name evidence="2" type="ORF">OIN60_14175</name>
</gene>
<keyword evidence="3" id="KW-1185">Reference proteome</keyword>
<dbReference type="PIRSF" id="PIRSF010606">
    <property type="entry name" value="Spore_coat_CotJB"/>
    <property type="match status" value="1"/>
</dbReference>
<dbReference type="Proteomes" id="UP001241848">
    <property type="component" value="Unassembled WGS sequence"/>
</dbReference>
<reference evidence="2 3" key="1">
    <citation type="submission" date="2022-10" db="EMBL/GenBank/DDBJ databases">
        <title>Paenibacillus description and whole genome data of maize root bacterial community.</title>
        <authorList>
            <person name="Marton D."/>
            <person name="Farkas M."/>
            <person name="Cserhati M."/>
        </authorList>
    </citation>
    <scope>NUCLEOTIDE SEQUENCE [LARGE SCALE GENOMIC DNA]</scope>
    <source>
        <strain evidence="2 3">P96</strain>
    </source>
</reference>
<dbReference type="Pfam" id="PF12652">
    <property type="entry name" value="CotJB"/>
    <property type="match status" value="1"/>
</dbReference>
<name>A0ABT9FT56_9BACL</name>
<dbReference type="InterPro" id="IPR016571">
    <property type="entry name" value="Spore_coat_assembly_CotJB"/>
</dbReference>
<dbReference type="InterPro" id="IPR024207">
    <property type="entry name" value="CotJB_dom"/>
</dbReference>
<proteinExistence type="predicted"/>
<evidence type="ECO:0000313" key="3">
    <source>
        <dbReference type="Proteomes" id="UP001241848"/>
    </source>
</evidence>
<accession>A0ABT9FT56</accession>
<protein>
    <submittedName>
        <fullName evidence="2">Spore coat protein CotJB</fullName>
    </submittedName>
</protein>
<organism evidence="2 3">
    <name type="scientific">Paenibacillus zeirhizosphaerae</name>
    <dbReference type="NCBI Taxonomy" id="2987519"/>
    <lineage>
        <taxon>Bacteria</taxon>
        <taxon>Bacillati</taxon>
        <taxon>Bacillota</taxon>
        <taxon>Bacilli</taxon>
        <taxon>Bacillales</taxon>
        <taxon>Paenibacillaceae</taxon>
        <taxon>Paenibacillus</taxon>
    </lineage>
</organism>
<evidence type="ECO:0000259" key="1">
    <source>
        <dbReference type="Pfam" id="PF12652"/>
    </source>
</evidence>